<name>A0A392QZR9_9FABA</name>
<dbReference type="Proteomes" id="UP000265520">
    <property type="component" value="Unassembled WGS sequence"/>
</dbReference>
<dbReference type="AlphaFoldDB" id="A0A392QZR9"/>
<feature type="region of interest" description="Disordered" evidence="1">
    <location>
        <begin position="1"/>
        <end position="22"/>
    </location>
</feature>
<dbReference type="PANTHER" id="PTHR47074:SF48">
    <property type="entry name" value="POLYNUCLEOTIDYL TRANSFERASE, RIBONUCLEASE H-LIKE SUPERFAMILY PROTEIN"/>
    <property type="match status" value="1"/>
</dbReference>
<evidence type="ECO:0000313" key="3">
    <source>
        <dbReference type="Proteomes" id="UP000265520"/>
    </source>
</evidence>
<evidence type="ECO:0000256" key="1">
    <source>
        <dbReference type="SAM" id="MobiDB-lite"/>
    </source>
</evidence>
<keyword evidence="3" id="KW-1185">Reference proteome</keyword>
<proteinExistence type="predicted"/>
<reference evidence="2 3" key="1">
    <citation type="journal article" date="2018" name="Front. Plant Sci.">
        <title>Red Clover (Trifolium pratense) and Zigzag Clover (T. medium) - A Picture of Genomic Similarities and Differences.</title>
        <authorList>
            <person name="Dluhosova J."/>
            <person name="Istvanek J."/>
            <person name="Nedelnik J."/>
            <person name="Repkova J."/>
        </authorList>
    </citation>
    <scope>NUCLEOTIDE SEQUENCE [LARGE SCALE GENOMIC DNA]</scope>
    <source>
        <strain evidence="3">cv. 10/8</strain>
        <tissue evidence="2">Leaf</tissue>
    </source>
</reference>
<dbReference type="PANTHER" id="PTHR47074">
    <property type="entry name" value="BNAC02G40300D PROTEIN"/>
    <property type="match status" value="1"/>
</dbReference>
<accession>A0A392QZR9</accession>
<feature type="non-terminal residue" evidence="2">
    <location>
        <position position="1"/>
    </location>
</feature>
<feature type="non-terminal residue" evidence="2">
    <location>
        <position position="86"/>
    </location>
</feature>
<protein>
    <submittedName>
        <fullName evidence="2">Cytochrome P450</fullName>
    </submittedName>
</protein>
<evidence type="ECO:0000313" key="2">
    <source>
        <dbReference type="EMBL" id="MCI28785.1"/>
    </source>
</evidence>
<dbReference type="EMBL" id="LXQA010168011">
    <property type="protein sequence ID" value="MCI28785.1"/>
    <property type="molecule type" value="Genomic_DNA"/>
</dbReference>
<organism evidence="2 3">
    <name type="scientific">Trifolium medium</name>
    <dbReference type="NCBI Taxonomy" id="97028"/>
    <lineage>
        <taxon>Eukaryota</taxon>
        <taxon>Viridiplantae</taxon>
        <taxon>Streptophyta</taxon>
        <taxon>Embryophyta</taxon>
        <taxon>Tracheophyta</taxon>
        <taxon>Spermatophyta</taxon>
        <taxon>Magnoliopsida</taxon>
        <taxon>eudicotyledons</taxon>
        <taxon>Gunneridae</taxon>
        <taxon>Pentapetalae</taxon>
        <taxon>rosids</taxon>
        <taxon>fabids</taxon>
        <taxon>Fabales</taxon>
        <taxon>Fabaceae</taxon>
        <taxon>Papilionoideae</taxon>
        <taxon>50 kb inversion clade</taxon>
        <taxon>NPAAA clade</taxon>
        <taxon>Hologalegina</taxon>
        <taxon>IRL clade</taxon>
        <taxon>Trifolieae</taxon>
        <taxon>Trifolium</taxon>
    </lineage>
</organism>
<dbReference type="InterPro" id="IPR052929">
    <property type="entry name" value="RNase_H-like_EbsB-rel"/>
</dbReference>
<comment type="caution">
    <text evidence="2">The sequence shown here is derived from an EMBL/GenBank/DDBJ whole genome shotgun (WGS) entry which is preliminary data.</text>
</comment>
<sequence>EWKAVRIAASNPGPKSQETAARTWRKPMTGRVKCNIDASFPPSSDIVGFGICTRDEHGAFILAKTEWFTPKSEVHIGEALGLLSAL</sequence>